<dbReference type="EMBL" id="CP093348">
    <property type="protein sequence ID" value="WOH04719.1"/>
    <property type="molecule type" value="Genomic_DNA"/>
</dbReference>
<evidence type="ECO:0008006" key="4">
    <source>
        <dbReference type="Google" id="ProtNLM"/>
    </source>
</evidence>
<organism evidence="1">
    <name type="scientific">Daucus carota subsp. sativus</name>
    <name type="common">Carrot</name>
    <dbReference type="NCBI Taxonomy" id="79200"/>
    <lineage>
        <taxon>Eukaryota</taxon>
        <taxon>Viridiplantae</taxon>
        <taxon>Streptophyta</taxon>
        <taxon>Embryophyta</taxon>
        <taxon>Tracheophyta</taxon>
        <taxon>Spermatophyta</taxon>
        <taxon>Magnoliopsida</taxon>
        <taxon>eudicotyledons</taxon>
        <taxon>Gunneridae</taxon>
        <taxon>Pentapetalae</taxon>
        <taxon>asterids</taxon>
        <taxon>campanulids</taxon>
        <taxon>Apiales</taxon>
        <taxon>Apiaceae</taxon>
        <taxon>Apioideae</taxon>
        <taxon>Scandiceae</taxon>
        <taxon>Daucinae</taxon>
        <taxon>Daucus</taxon>
        <taxon>Daucus sect. Daucus</taxon>
    </lineage>
</organism>
<dbReference type="Proteomes" id="UP000077755">
    <property type="component" value="Chromosome 6"/>
</dbReference>
<evidence type="ECO:0000313" key="2">
    <source>
        <dbReference type="EMBL" id="WOH04719.1"/>
    </source>
</evidence>
<gene>
    <name evidence="1" type="ORF">DCAR_022037</name>
    <name evidence="2" type="ORF">DCAR_0624131</name>
</gene>
<dbReference type="Gramene" id="KZM90598">
    <property type="protein sequence ID" value="KZM90598"/>
    <property type="gene ID" value="DCAR_022037"/>
</dbReference>
<sequence length="70" mass="7815">MDATSQKSRNGVVIALVLLTRNIGGYRVAEMADASRAVKQWGNQFHFLHVLVPEINGIERSNPIQFLHKA</sequence>
<keyword evidence="3" id="KW-1185">Reference proteome</keyword>
<dbReference type="AlphaFoldDB" id="A0A164VN74"/>
<dbReference type="EMBL" id="LNRQ01000006">
    <property type="protein sequence ID" value="KZM90598.1"/>
    <property type="molecule type" value="Genomic_DNA"/>
</dbReference>
<evidence type="ECO:0000313" key="3">
    <source>
        <dbReference type="Proteomes" id="UP000077755"/>
    </source>
</evidence>
<reference evidence="2" key="2">
    <citation type="submission" date="2022-03" db="EMBL/GenBank/DDBJ databases">
        <title>Draft title - Genomic analysis of global carrot germplasm unveils the trajectory of domestication and the origin of high carotenoid orange carrot.</title>
        <authorList>
            <person name="Iorizzo M."/>
            <person name="Ellison S."/>
            <person name="Senalik D."/>
            <person name="Macko-Podgorni A."/>
            <person name="Grzebelus D."/>
            <person name="Bostan H."/>
            <person name="Rolling W."/>
            <person name="Curaba J."/>
            <person name="Simon P."/>
        </authorList>
    </citation>
    <scope>NUCLEOTIDE SEQUENCE</scope>
    <source>
        <tissue evidence="2">Leaf</tissue>
    </source>
</reference>
<reference evidence="1" key="1">
    <citation type="journal article" date="2016" name="Nat. Genet.">
        <title>A high-quality carrot genome assembly provides new insights into carotenoid accumulation and asterid genome evolution.</title>
        <authorList>
            <person name="Iorizzo M."/>
            <person name="Ellison S."/>
            <person name="Senalik D."/>
            <person name="Zeng P."/>
            <person name="Satapoomin P."/>
            <person name="Huang J."/>
            <person name="Bowman M."/>
            <person name="Iovene M."/>
            <person name="Sanseverino W."/>
            <person name="Cavagnaro P."/>
            <person name="Yildiz M."/>
            <person name="Macko-Podgorni A."/>
            <person name="Moranska E."/>
            <person name="Grzebelus E."/>
            <person name="Grzebelus D."/>
            <person name="Ashrafi H."/>
            <person name="Zheng Z."/>
            <person name="Cheng S."/>
            <person name="Spooner D."/>
            <person name="Van Deynze A."/>
            <person name="Simon P."/>
        </authorList>
    </citation>
    <scope>NUCLEOTIDE SEQUENCE [LARGE SCALE GENOMIC DNA]</scope>
    <source>
        <tissue evidence="1">Leaf</tissue>
    </source>
</reference>
<name>A0A164VN74_DAUCS</name>
<accession>A0A164VN74</accession>
<protein>
    <recommendedName>
        <fullName evidence="4">O-acyltransferase WSD1 C-terminal domain-containing protein</fullName>
    </recommendedName>
</protein>
<evidence type="ECO:0000313" key="1">
    <source>
        <dbReference type="EMBL" id="KZM90598.1"/>
    </source>
</evidence>
<proteinExistence type="predicted"/>